<proteinExistence type="predicted"/>
<dbReference type="EMBL" id="FUYZ01000004">
    <property type="protein sequence ID" value="SKB87037.1"/>
    <property type="molecule type" value="Genomic_DNA"/>
</dbReference>
<evidence type="ECO:0000313" key="2">
    <source>
        <dbReference type="Proteomes" id="UP000191112"/>
    </source>
</evidence>
<dbReference type="STRING" id="619805.SAMN05660477_01534"/>
<evidence type="ECO:0000313" key="1">
    <source>
        <dbReference type="EMBL" id="SKB87037.1"/>
    </source>
</evidence>
<protein>
    <submittedName>
        <fullName evidence="1">Uncharacterized protein</fullName>
    </submittedName>
</protein>
<sequence length="135" mass="15831">MNPPQQLLKNLFWNFNQDKFSSQQDFENELVNYNELISKGKENVDLSEIILNCPKIVVQYSYWNEEEDDDIERDFLVEANNASNFTTGELLFKIHNEVCESLANDDHIFFEGLELWKEDHPDFSGVPFCFLLQGS</sequence>
<reference evidence="1 2" key="1">
    <citation type="submission" date="2017-02" db="EMBL/GenBank/DDBJ databases">
        <authorList>
            <person name="Peterson S.W."/>
        </authorList>
    </citation>
    <scope>NUCLEOTIDE SEQUENCE [LARGE SCALE GENOMIC DNA]</scope>
    <source>
        <strain evidence="1 2">DSM 22323</strain>
    </source>
</reference>
<gene>
    <name evidence="1" type="ORF">SAMN05660477_01534</name>
</gene>
<dbReference type="RefSeq" id="WP_079666787.1">
    <property type="nucleotide sequence ID" value="NZ_FUYZ01000004.1"/>
</dbReference>
<dbReference type="Proteomes" id="UP000191112">
    <property type="component" value="Unassembled WGS sequence"/>
</dbReference>
<keyword evidence="2" id="KW-1185">Reference proteome</keyword>
<dbReference type="AlphaFoldDB" id="A0A1T5ESX0"/>
<accession>A0A1T5ESX0</accession>
<organism evidence="1 2">
    <name type="scientific">Soonwooa buanensis</name>
    <dbReference type="NCBI Taxonomy" id="619805"/>
    <lineage>
        <taxon>Bacteria</taxon>
        <taxon>Pseudomonadati</taxon>
        <taxon>Bacteroidota</taxon>
        <taxon>Flavobacteriia</taxon>
        <taxon>Flavobacteriales</taxon>
        <taxon>Weeksellaceae</taxon>
        <taxon>Chryseobacterium group</taxon>
        <taxon>Soonwooa</taxon>
    </lineage>
</organism>
<dbReference type="OrthoDB" id="1095351at2"/>
<name>A0A1T5ESX0_9FLAO</name>